<evidence type="ECO:0000313" key="3">
    <source>
        <dbReference type="Proteomes" id="UP001341840"/>
    </source>
</evidence>
<accession>A0ABU6VIA1</accession>
<gene>
    <name evidence="2" type="ORF">PIB30_049745</name>
</gene>
<sequence length="162" mass="18718">MVNPTNDSGCDIDEEGERQPPPPPSAPAQTGLTQSKSGNYYFTFDDLPPHKYRDRLNDFGAWIDTRMTESGMTLPQVIAEFITRMIGNLREWMSGYSEYEKLQLINGSAAQFLGVLHQEFLGDITIIQKRNSQEYFEMRCCSLNRKDLETYYNKMAKKYYSL</sequence>
<dbReference type="PANTHER" id="PTHR48435">
    <property type="entry name" value="POLYPROTEIN"/>
    <property type="match status" value="1"/>
</dbReference>
<reference evidence="2 3" key="1">
    <citation type="journal article" date="2023" name="Plants (Basel)">
        <title>Bridging the Gap: Combining Genomics and Transcriptomics Approaches to Understand Stylosanthes scabra, an Orphan Legume from the Brazilian Caatinga.</title>
        <authorList>
            <person name="Ferreira-Neto J.R.C."/>
            <person name="da Silva M.D."/>
            <person name="Binneck E."/>
            <person name="de Melo N.F."/>
            <person name="da Silva R.H."/>
            <person name="de Melo A.L.T.M."/>
            <person name="Pandolfi V."/>
            <person name="Bustamante F.O."/>
            <person name="Brasileiro-Vidal A.C."/>
            <person name="Benko-Iseppon A.M."/>
        </authorList>
    </citation>
    <scope>NUCLEOTIDE SEQUENCE [LARGE SCALE GENOMIC DNA]</scope>
    <source>
        <tissue evidence="2">Leaves</tissue>
    </source>
</reference>
<dbReference type="EMBL" id="JASCZI010151371">
    <property type="protein sequence ID" value="MED6172405.1"/>
    <property type="molecule type" value="Genomic_DNA"/>
</dbReference>
<organism evidence="2 3">
    <name type="scientific">Stylosanthes scabra</name>
    <dbReference type="NCBI Taxonomy" id="79078"/>
    <lineage>
        <taxon>Eukaryota</taxon>
        <taxon>Viridiplantae</taxon>
        <taxon>Streptophyta</taxon>
        <taxon>Embryophyta</taxon>
        <taxon>Tracheophyta</taxon>
        <taxon>Spermatophyta</taxon>
        <taxon>Magnoliopsida</taxon>
        <taxon>eudicotyledons</taxon>
        <taxon>Gunneridae</taxon>
        <taxon>Pentapetalae</taxon>
        <taxon>rosids</taxon>
        <taxon>fabids</taxon>
        <taxon>Fabales</taxon>
        <taxon>Fabaceae</taxon>
        <taxon>Papilionoideae</taxon>
        <taxon>50 kb inversion clade</taxon>
        <taxon>dalbergioids sensu lato</taxon>
        <taxon>Dalbergieae</taxon>
        <taxon>Pterocarpus clade</taxon>
        <taxon>Stylosanthes</taxon>
    </lineage>
</organism>
<protein>
    <recommendedName>
        <fullName evidence="4">Polyprotein</fullName>
    </recommendedName>
</protein>
<comment type="caution">
    <text evidence="2">The sequence shown here is derived from an EMBL/GenBank/DDBJ whole genome shotgun (WGS) entry which is preliminary data.</text>
</comment>
<evidence type="ECO:0000256" key="1">
    <source>
        <dbReference type="SAM" id="MobiDB-lite"/>
    </source>
</evidence>
<dbReference type="InterPro" id="IPR053098">
    <property type="entry name" value="Petuviruses_polyprotein"/>
</dbReference>
<name>A0ABU6VIA1_9FABA</name>
<dbReference type="Proteomes" id="UP001341840">
    <property type="component" value="Unassembled WGS sequence"/>
</dbReference>
<evidence type="ECO:0008006" key="4">
    <source>
        <dbReference type="Google" id="ProtNLM"/>
    </source>
</evidence>
<feature type="region of interest" description="Disordered" evidence="1">
    <location>
        <begin position="1"/>
        <end position="34"/>
    </location>
</feature>
<keyword evidence="3" id="KW-1185">Reference proteome</keyword>
<dbReference type="PANTHER" id="PTHR48435:SF1">
    <property type="entry name" value="POLYPROTEIN"/>
    <property type="match status" value="1"/>
</dbReference>
<evidence type="ECO:0000313" key="2">
    <source>
        <dbReference type="EMBL" id="MED6172405.1"/>
    </source>
</evidence>
<proteinExistence type="predicted"/>